<evidence type="ECO:0000313" key="1">
    <source>
        <dbReference type="EMBL" id="KJV06676.1"/>
    </source>
</evidence>
<dbReference type="RefSeq" id="WP_045779082.1">
    <property type="nucleotide sequence ID" value="NZ_LAJX01000096.1"/>
</dbReference>
<evidence type="ECO:0000313" key="2">
    <source>
        <dbReference type="Proteomes" id="UP000033684"/>
    </source>
</evidence>
<organism evidence="1 2">
    <name type="scientific">Methylocucumis oryzae</name>
    <dbReference type="NCBI Taxonomy" id="1632867"/>
    <lineage>
        <taxon>Bacteria</taxon>
        <taxon>Pseudomonadati</taxon>
        <taxon>Pseudomonadota</taxon>
        <taxon>Gammaproteobacteria</taxon>
        <taxon>Methylococcales</taxon>
        <taxon>Methylococcaceae</taxon>
        <taxon>Methylocucumis</taxon>
    </lineage>
</organism>
<dbReference type="AlphaFoldDB" id="A0A0F3IIW5"/>
<dbReference type="Proteomes" id="UP000033684">
    <property type="component" value="Unassembled WGS sequence"/>
</dbReference>
<protein>
    <submittedName>
        <fullName evidence="1">Uncharacterized protein</fullName>
    </submittedName>
</protein>
<accession>A0A0F3IIW5</accession>
<gene>
    <name evidence="1" type="ORF">VZ94_09745</name>
</gene>
<reference evidence="2" key="1">
    <citation type="submission" date="2015-03" db="EMBL/GenBank/DDBJ databases">
        <title>Draft genome sequence of a novel methanotroph (Sn10-6) isolated from flooded ricefield rhizosphere in India.</title>
        <authorList>
            <person name="Pandit P.S."/>
            <person name="Pore S.D."/>
            <person name="Arora P."/>
            <person name="Kapse N.G."/>
            <person name="Dhakephalkar P.K."/>
            <person name="Rahalkar M.C."/>
        </authorList>
    </citation>
    <scope>NUCLEOTIDE SEQUENCE [LARGE SCALE GENOMIC DNA]</scope>
    <source>
        <strain evidence="2">Sn10-6</strain>
    </source>
</reference>
<comment type="caution">
    <text evidence="1">The sequence shown here is derived from an EMBL/GenBank/DDBJ whole genome shotgun (WGS) entry which is preliminary data.</text>
</comment>
<reference evidence="1 2" key="2">
    <citation type="journal article" date="2016" name="Microb. Ecol.">
        <title>Genome Characteristics of a Novel Type I Methanotroph (Sn10-6) Isolated from a Flooded Indian Rice Field.</title>
        <authorList>
            <person name="Rahalkar M.C."/>
            <person name="Pandit P.S."/>
            <person name="Dhakephalkar P.K."/>
            <person name="Pore S."/>
            <person name="Arora P."/>
            <person name="Kapse N."/>
        </authorList>
    </citation>
    <scope>NUCLEOTIDE SEQUENCE [LARGE SCALE GENOMIC DNA]</scope>
    <source>
        <strain evidence="1 2">Sn10-6</strain>
    </source>
</reference>
<sequence>MDDFSEHTLTQWCELYSRLILDDAHHLGQLIASCSNQNFQRYLCTKDTVNDILSQGITTNDDYLKRLRLFNPIRTTL</sequence>
<dbReference type="EMBL" id="LAJX01000096">
    <property type="protein sequence ID" value="KJV06676.1"/>
    <property type="molecule type" value="Genomic_DNA"/>
</dbReference>
<proteinExistence type="predicted"/>
<name>A0A0F3IIW5_9GAMM</name>
<keyword evidence="2" id="KW-1185">Reference proteome</keyword>